<dbReference type="EMBL" id="QKXC01000031">
    <property type="protein sequence ID" value="RBR26015.1"/>
    <property type="molecule type" value="Genomic_DNA"/>
</dbReference>
<organism evidence="1 2">
    <name type="scientific">Fusarium coffeatum</name>
    <dbReference type="NCBI Taxonomy" id="231269"/>
    <lineage>
        <taxon>Eukaryota</taxon>
        <taxon>Fungi</taxon>
        <taxon>Dikarya</taxon>
        <taxon>Ascomycota</taxon>
        <taxon>Pezizomycotina</taxon>
        <taxon>Sordariomycetes</taxon>
        <taxon>Hypocreomycetidae</taxon>
        <taxon>Hypocreales</taxon>
        <taxon>Nectriaceae</taxon>
        <taxon>Fusarium</taxon>
        <taxon>Fusarium incarnatum-equiseti species complex</taxon>
    </lineage>
</organism>
<accession>A0A366SBM4</accession>
<name>A0A366SBM4_9HYPO</name>
<evidence type="ECO:0000313" key="1">
    <source>
        <dbReference type="EMBL" id="RBR26015.1"/>
    </source>
</evidence>
<keyword evidence="2" id="KW-1185">Reference proteome</keyword>
<dbReference type="AlphaFoldDB" id="A0A366SBM4"/>
<dbReference type="OrthoDB" id="4501419at2759"/>
<reference evidence="1 2" key="1">
    <citation type="submission" date="2018-06" db="EMBL/GenBank/DDBJ databases">
        <title>Fusarium incarnatum-equiseti species complex species 28.</title>
        <authorList>
            <person name="Gardiner D.M."/>
        </authorList>
    </citation>
    <scope>NUCLEOTIDE SEQUENCE [LARGE SCALE GENOMIC DNA]</scope>
    <source>
        <strain evidence="1 2">FIESC_28</strain>
    </source>
</reference>
<evidence type="ECO:0000313" key="2">
    <source>
        <dbReference type="Proteomes" id="UP000253153"/>
    </source>
</evidence>
<protein>
    <submittedName>
        <fullName evidence="1">Uncharacterized protein</fullName>
    </submittedName>
</protein>
<gene>
    <name evidence="1" type="ORF">FIESC28_01288</name>
</gene>
<dbReference type="Proteomes" id="UP000253153">
    <property type="component" value="Unassembled WGS sequence"/>
</dbReference>
<proteinExistence type="predicted"/>
<comment type="caution">
    <text evidence="1">The sequence shown here is derived from an EMBL/GenBank/DDBJ whole genome shotgun (WGS) entry which is preliminary data.</text>
</comment>
<dbReference type="RefSeq" id="XP_031020606.1">
    <property type="nucleotide sequence ID" value="XM_031155439.1"/>
</dbReference>
<sequence>MIPVKEEDLKKLLKDHTMLILDLTHQIINYIKNIICRSPQHIATKEGNKTLPAELWLEILSWAELNINRHKYSLVYPVKVSSIQIRGDERESALVCNIVESWKKFGELKSGTDREYYEGYLANTLHVPIPGRYDDEPPENPFKISRTVTPDKSVTIPVSQLDLEMPILYQDFDTVDVIGKLEDGNCGICEGERLILATDDDLVYCMTSLEHYEYDKCTWMLCPLCIGSGWADDCARQTNLREDEDEERMSEEEFNEWLNNRLRDLGYHEQTFIF</sequence>
<dbReference type="GeneID" id="41990735"/>